<gene>
    <name evidence="7" type="ORF">IAA73_05175</name>
</gene>
<reference evidence="7" key="1">
    <citation type="submission" date="2020-10" db="EMBL/GenBank/DDBJ databases">
        <authorList>
            <person name="Gilroy R."/>
        </authorList>
    </citation>
    <scope>NUCLEOTIDE SEQUENCE</scope>
    <source>
        <strain evidence="7">G3-3990</strain>
    </source>
</reference>
<dbReference type="NCBIfam" id="NF007757">
    <property type="entry name" value="PRK10438.1"/>
    <property type="match status" value="1"/>
</dbReference>
<dbReference type="FunFam" id="3.60.110.10:FF:000004">
    <property type="entry name" value="Carbon-nitrogen hydrolase"/>
    <property type="match status" value="1"/>
</dbReference>
<evidence type="ECO:0000313" key="7">
    <source>
        <dbReference type="EMBL" id="MBO8459711.1"/>
    </source>
</evidence>
<dbReference type="InterPro" id="IPR052737">
    <property type="entry name" value="Omega-amidase_YafV"/>
</dbReference>
<dbReference type="PANTHER" id="PTHR47799:SF1">
    <property type="entry name" value="OMEGA-AMIDASE YAFV"/>
    <property type="match status" value="1"/>
</dbReference>
<comment type="catalytic activity">
    <reaction evidence="4">
        <text>a monoamide of a dicarboxylate + H2O = a dicarboxylate + NH4(+)</text>
        <dbReference type="Rhea" id="RHEA:11716"/>
        <dbReference type="ChEBI" id="CHEBI:15377"/>
        <dbReference type="ChEBI" id="CHEBI:28938"/>
        <dbReference type="ChEBI" id="CHEBI:28965"/>
        <dbReference type="ChEBI" id="CHEBI:77450"/>
        <dbReference type="EC" id="3.5.1.3"/>
    </reaction>
</comment>
<dbReference type="PROSITE" id="PS50263">
    <property type="entry name" value="CN_HYDROLASE"/>
    <property type="match status" value="1"/>
</dbReference>
<organism evidence="7 8">
    <name type="scientific">Candidatus Gallipaludibacter merdavium</name>
    <dbReference type="NCBI Taxonomy" id="2840839"/>
    <lineage>
        <taxon>Bacteria</taxon>
        <taxon>Pseudomonadati</taxon>
        <taxon>Bacteroidota</taxon>
        <taxon>Bacteroidia</taxon>
        <taxon>Bacteroidales</taxon>
        <taxon>Candidatus Gallipaludibacter</taxon>
    </lineage>
</organism>
<dbReference type="InterPro" id="IPR003010">
    <property type="entry name" value="C-N_Hydrolase"/>
</dbReference>
<evidence type="ECO:0000256" key="3">
    <source>
        <dbReference type="ARBA" id="ARBA00039118"/>
    </source>
</evidence>
<sequence>MRISLMQYPLVWADIRENLTVWEQRLAPLAGKTDVVVLPEMFTTGFCTDDMYLAEDMQGSTVQKLKEWSCNYGFALVGSFMAKEDARIYNRAFFVKPDGTCSYADKRHLFSMGGEHQYLSSGDRRLIVNYKGVRFCVLVCYDLRFPVWTRNVDNAYDVLVYVANWPEQRIRDWDILLAARAVENQAYVCAVNRVGDDGRNLHYNGHSALIDYRGNKVVCFEDNEEAVKSGEMDMDGLHRGREKFPIWKDADDFQIIE</sequence>
<comment type="caution">
    <text evidence="7">The sequence shown here is derived from an EMBL/GenBank/DDBJ whole genome shotgun (WGS) entry which is preliminary data.</text>
</comment>
<accession>A0A9D9HT53</accession>
<evidence type="ECO:0000313" key="8">
    <source>
        <dbReference type="Proteomes" id="UP000823641"/>
    </source>
</evidence>
<dbReference type="PANTHER" id="PTHR47799">
    <property type="entry name" value="OMEGA-AMIDASE YAFV"/>
    <property type="match status" value="1"/>
</dbReference>
<dbReference type="InterPro" id="IPR036526">
    <property type="entry name" value="C-N_Hydrolase_sf"/>
</dbReference>
<dbReference type="GO" id="GO:0050152">
    <property type="term" value="F:omega-amidase activity"/>
    <property type="evidence" value="ECO:0007669"/>
    <property type="project" value="UniProtKB-EC"/>
</dbReference>
<proteinExistence type="inferred from homology"/>
<evidence type="ECO:0000256" key="5">
    <source>
        <dbReference type="ARBA" id="ARBA00072139"/>
    </source>
</evidence>
<evidence type="ECO:0000256" key="1">
    <source>
        <dbReference type="ARBA" id="ARBA00010613"/>
    </source>
</evidence>
<dbReference type="Proteomes" id="UP000823641">
    <property type="component" value="Unassembled WGS sequence"/>
</dbReference>
<name>A0A9D9HT53_9BACT</name>
<dbReference type="EC" id="3.5.1.3" evidence="3"/>
<keyword evidence="2" id="KW-0378">Hydrolase</keyword>
<dbReference type="Pfam" id="PF00795">
    <property type="entry name" value="CN_hydrolase"/>
    <property type="match status" value="1"/>
</dbReference>
<dbReference type="AlphaFoldDB" id="A0A9D9HT53"/>
<comment type="similarity">
    <text evidence="1">Belongs to the carbon-nitrogen hydrolase superfamily. NIT1/NIT2 family.</text>
</comment>
<dbReference type="SUPFAM" id="SSF56317">
    <property type="entry name" value="Carbon-nitrogen hydrolase"/>
    <property type="match status" value="1"/>
</dbReference>
<protein>
    <recommendedName>
        <fullName evidence="5">Omega-amidase YafV</fullName>
        <ecNumber evidence="3">3.5.1.3</ecNumber>
    </recommendedName>
</protein>
<dbReference type="EMBL" id="JADIMG010000052">
    <property type="protein sequence ID" value="MBO8459711.1"/>
    <property type="molecule type" value="Genomic_DNA"/>
</dbReference>
<evidence type="ECO:0000256" key="2">
    <source>
        <dbReference type="ARBA" id="ARBA00022801"/>
    </source>
</evidence>
<evidence type="ECO:0000256" key="4">
    <source>
        <dbReference type="ARBA" id="ARBA00052904"/>
    </source>
</evidence>
<evidence type="ECO:0000259" key="6">
    <source>
        <dbReference type="PROSITE" id="PS50263"/>
    </source>
</evidence>
<feature type="domain" description="CN hydrolase" evidence="6">
    <location>
        <begin position="1"/>
        <end position="234"/>
    </location>
</feature>
<dbReference type="Gene3D" id="3.60.110.10">
    <property type="entry name" value="Carbon-nitrogen hydrolase"/>
    <property type="match status" value="1"/>
</dbReference>
<dbReference type="GO" id="GO:0106008">
    <property type="term" value="F:2-oxoglutaramate amidase activity"/>
    <property type="evidence" value="ECO:0007669"/>
    <property type="project" value="TreeGrafter"/>
</dbReference>
<reference evidence="7" key="2">
    <citation type="journal article" date="2021" name="PeerJ">
        <title>Extensive microbial diversity within the chicken gut microbiome revealed by metagenomics and culture.</title>
        <authorList>
            <person name="Gilroy R."/>
            <person name="Ravi A."/>
            <person name="Getino M."/>
            <person name="Pursley I."/>
            <person name="Horton D.L."/>
            <person name="Alikhan N.F."/>
            <person name="Baker D."/>
            <person name="Gharbi K."/>
            <person name="Hall N."/>
            <person name="Watson M."/>
            <person name="Adriaenssens E.M."/>
            <person name="Foster-Nyarko E."/>
            <person name="Jarju S."/>
            <person name="Secka A."/>
            <person name="Antonio M."/>
            <person name="Oren A."/>
            <person name="Chaudhuri R.R."/>
            <person name="La Ragione R."/>
            <person name="Hildebrand F."/>
            <person name="Pallen M.J."/>
        </authorList>
    </citation>
    <scope>NUCLEOTIDE SEQUENCE</scope>
    <source>
        <strain evidence="7">G3-3990</strain>
    </source>
</reference>